<evidence type="ECO:0000256" key="3">
    <source>
        <dbReference type="SAM" id="Phobius"/>
    </source>
</evidence>
<dbReference type="Pfam" id="PF00929">
    <property type="entry name" value="RNase_T"/>
    <property type="match status" value="1"/>
</dbReference>
<evidence type="ECO:0000313" key="7">
    <source>
        <dbReference type="WBParaSite" id="SCUD_0000446401-mRNA-1"/>
    </source>
</evidence>
<keyword evidence="3" id="KW-0472">Membrane</keyword>
<evidence type="ECO:0000259" key="4">
    <source>
        <dbReference type="SMART" id="SM00479"/>
    </source>
</evidence>
<keyword evidence="3" id="KW-0812">Transmembrane</keyword>
<feature type="transmembrane region" description="Helical" evidence="3">
    <location>
        <begin position="105"/>
        <end position="124"/>
    </location>
</feature>
<dbReference type="Gene3D" id="3.30.420.10">
    <property type="entry name" value="Ribonuclease H-like superfamily/Ribonuclease H"/>
    <property type="match status" value="1"/>
</dbReference>
<keyword evidence="2" id="KW-0378">Hydrolase</keyword>
<reference evidence="7" key="1">
    <citation type="submission" date="2016-06" db="UniProtKB">
        <authorList>
            <consortium name="WormBaseParasite"/>
        </authorList>
    </citation>
    <scope>IDENTIFICATION</scope>
</reference>
<keyword evidence="3" id="KW-1133">Transmembrane helix</keyword>
<reference evidence="5 6" key="2">
    <citation type="submission" date="2018-11" db="EMBL/GenBank/DDBJ databases">
        <authorList>
            <consortium name="Pathogen Informatics"/>
        </authorList>
    </citation>
    <scope>NUCLEOTIDE SEQUENCE [LARGE SCALE GENOMIC DNA]</scope>
    <source>
        <strain evidence="5">Dakar</strain>
        <strain evidence="6">Dakar, Senegal</strain>
    </source>
</reference>
<gene>
    <name evidence="5" type="ORF">SCUD_LOCUS4464</name>
</gene>
<dbReference type="PANTHER" id="PTHR12801">
    <property type="entry name" value="RNA EXONUCLEASE REXO1 / RECO3 FAMILY MEMBER-RELATED"/>
    <property type="match status" value="1"/>
</dbReference>
<dbReference type="EMBL" id="UZAK01005955">
    <property type="protein sequence ID" value="VDO89070.1"/>
    <property type="molecule type" value="Genomic_DNA"/>
</dbReference>
<dbReference type="GO" id="GO:0005634">
    <property type="term" value="C:nucleus"/>
    <property type="evidence" value="ECO:0007669"/>
    <property type="project" value="TreeGrafter"/>
</dbReference>
<dbReference type="InterPro" id="IPR013520">
    <property type="entry name" value="Ribonucl_H"/>
</dbReference>
<dbReference type="InterPro" id="IPR036397">
    <property type="entry name" value="RNaseH_sf"/>
</dbReference>
<dbReference type="GO" id="GO:0004527">
    <property type="term" value="F:exonuclease activity"/>
    <property type="evidence" value="ECO:0007669"/>
    <property type="project" value="InterPro"/>
</dbReference>
<evidence type="ECO:0000256" key="1">
    <source>
        <dbReference type="ARBA" id="ARBA00022722"/>
    </source>
</evidence>
<dbReference type="WBParaSite" id="SCUD_0000446401-mRNA-1">
    <property type="protein sequence ID" value="SCUD_0000446401-mRNA-1"/>
    <property type="gene ID" value="SCUD_0000446401"/>
</dbReference>
<dbReference type="Proteomes" id="UP000279833">
    <property type="component" value="Unassembled WGS sequence"/>
</dbReference>
<feature type="domain" description="Exonuclease" evidence="4">
    <location>
        <begin position="1"/>
        <end position="122"/>
    </location>
</feature>
<accession>A0A183JP28</accession>
<evidence type="ECO:0000256" key="2">
    <source>
        <dbReference type="ARBA" id="ARBA00022801"/>
    </source>
</evidence>
<evidence type="ECO:0000313" key="5">
    <source>
        <dbReference type="EMBL" id="VDO89070.1"/>
    </source>
</evidence>
<keyword evidence="6" id="KW-1185">Reference proteome</keyword>
<evidence type="ECO:0000313" key="6">
    <source>
        <dbReference type="Proteomes" id="UP000279833"/>
    </source>
</evidence>
<dbReference type="SUPFAM" id="SSF53098">
    <property type="entry name" value="Ribonuclease H-like"/>
    <property type="match status" value="1"/>
</dbReference>
<dbReference type="STRING" id="6186.A0A183JP28"/>
<sequence>MYAVDCEMVLTSVGSELARVTMVDEKATVMFDRLVKPPNPVKDYLTKFSGITREMLALIDTTLADIQRELAETLPGDAILVFHPYLIDTSVIYNLKGNRAAKTRLRFLSEHFLGLVVSFFIVLLH</sequence>
<organism evidence="7">
    <name type="scientific">Schistosoma curassoni</name>
    <dbReference type="NCBI Taxonomy" id="6186"/>
    <lineage>
        <taxon>Eukaryota</taxon>
        <taxon>Metazoa</taxon>
        <taxon>Spiralia</taxon>
        <taxon>Lophotrochozoa</taxon>
        <taxon>Platyhelminthes</taxon>
        <taxon>Trematoda</taxon>
        <taxon>Digenea</taxon>
        <taxon>Strigeidida</taxon>
        <taxon>Schistosomatoidea</taxon>
        <taxon>Schistosomatidae</taxon>
        <taxon>Schistosoma</taxon>
    </lineage>
</organism>
<dbReference type="SMART" id="SM00479">
    <property type="entry name" value="EXOIII"/>
    <property type="match status" value="1"/>
</dbReference>
<protein>
    <submittedName>
        <fullName evidence="7">Exonuclease domain-containing protein</fullName>
    </submittedName>
</protein>
<dbReference type="PANTHER" id="PTHR12801:SF82">
    <property type="entry name" value="RNA EXONUCLEASE 5"/>
    <property type="match status" value="1"/>
</dbReference>
<dbReference type="InterPro" id="IPR047021">
    <property type="entry name" value="REXO1/3/4-like"/>
</dbReference>
<proteinExistence type="predicted"/>
<dbReference type="GO" id="GO:0003676">
    <property type="term" value="F:nucleic acid binding"/>
    <property type="evidence" value="ECO:0007669"/>
    <property type="project" value="InterPro"/>
</dbReference>
<dbReference type="InterPro" id="IPR012337">
    <property type="entry name" value="RNaseH-like_sf"/>
</dbReference>
<dbReference type="AlphaFoldDB" id="A0A183JP28"/>
<name>A0A183JP28_9TREM</name>
<keyword evidence="1" id="KW-0540">Nuclease</keyword>